<organism evidence="1 2">
    <name type="scientific">Rhododendron griersonianum</name>
    <dbReference type="NCBI Taxonomy" id="479676"/>
    <lineage>
        <taxon>Eukaryota</taxon>
        <taxon>Viridiplantae</taxon>
        <taxon>Streptophyta</taxon>
        <taxon>Embryophyta</taxon>
        <taxon>Tracheophyta</taxon>
        <taxon>Spermatophyta</taxon>
        <taxon>Magnoliopsida</taxon>
        <taxon>eudicotyledons</taxon>
        <taxon>Gunneridae</taxon>
        <taxon>Pentapetalae</taxon>
        <taxon>asterids</taxon>
        <taxon>Ericales</taxon>
        <taxon>Ericaceae</taxon>
        <taxon>Ericoideae</taxon>
        <taxon>Rhodoreae</taxon>
        <taxon>Rhododendron</taxon>
    </lineage>
</organism>
<dbReference type="PANTHER" id="PTHR39757:SF3">
    <property type="entry name" value="LYCOPENE EPSILON CYCLASE, CHLOROPLASTIC"/>
    <property type="match status" value="1"/>
</dbReference>
<dbReference type="PANTHER" id="PTHR39757">
    <property type="match status" value="1"/>
</dbReference>
<evidence type="ECO:0000313" key="1">
    <source>
        <dbReference type="EMBL" id="KAG5524699.1"/>
    </source>
</evidence>
<reference evidence="1" key="1">
    <citation type="submission" date="2020-08" db="EMBL/GenBank/DDBJ databases">
        <title>Plant Genome Project.</title>
        <authorList>
            <person name="Zhang R.-G."/>
        </authorList>
    </citation>
    <scope>NUCLEOTIDE SEQUENCE</scope>
    <source>
        <strain evidence="1">WSP0</strain>
        <tissue evidence="1">Leaf</tissue>
    </source>
</reference>
<gene>
    <name evidence="1" type="ORF">RHGRI_031392</name>
</gene>
<name>A0AAV6ICD3_9ERIC</name>
<keyword evidence="2" id="KW-1185">Reference proteome</keyword>
<sequence length="119" mass="13235">MPIILLQTQIMELDVSYLSSKVERIIKTRNDQSLIACFGIPYRFATVASGASSGKLLEYAVGGPRLFVQTAYGMEVEDNEGDKSIFPNHMNCKAWQFADFVGLKGSKMSLQLFATTMEK</sequence>
<protein>
    <submittedName>
        <fullName evidence="1">Uncharacterized protein</fullName>
    </submittedName>
</protein>
<comment type="caution">
    <text evidence="1">The sequence shown here is derived from an EMBL/GenBank/DDBJ whole genome shotgun (WGS) entry which is preliminary data.</text>
</comment>
<proteinExistence type="predicted"/>
<dbReference type="Proteomes" id="UP000823749">
    <property type="component" value="Chromosome 11"/>
</dbReference>
<accession>A0AAV6ICD3</accession>
<evidence type="ECO:0000313" key="2">
    <source>
        <dbReference type="Proteomes" id="UP000823749"/>
    </source>
</evidence>
<dbReference type="Pfam" id="PF05834">
    <property type="entry name" value="Lycopene_cycl"/>
    <property type="match status" value="1"/>
</dbReference>
<dbReference type="EMBL" id="JACTNZ010000011">
    <property type="protein sequence ID" value="KAG5524699.1"/>
    <property type="molecule type" value="Genomic_DNA"/>
</dbReference>
<dbReference type="AlphaFoldDB" id="A0AAV6ICD3"/>